<reference evidence="2 3" key="1">
    <citation type="journal article" date="2011" name="J. Bacteriol.">
        <title>Whole-genome sequences of two Borrelia afzelii and two Borrelia garinii Lyme disease agent isolates.</title>
        <authorList>
            <person name="Casjens S.R."/>
            <person name="Mongodin E.F."/>
            <person name="Qiu W.-G."/>
            <person name="Dunn J.J."/>
            <person name="Luft B.J."/>
            <person name="Fraser-Liggett C.M."/>
            <person name="Schutzer S.E."/>
        </authorList>
    </citation>
    <scope>NUCLEOTIDE SEQUENCE [LARGE SCALE GENOMIC DNA]</scope>
    <source>
        <strain evidence="2 3">PBr</strain>
    </source>
</reference>
<accession>B7XSF9</accession>
<keyword evidence="1" id="KW-0812">Transmembrane</keyword>
<dbReference type="Proteomes" id="UP000006103">
    <property type="component" value="Unassembled WGS sequence"/>
</dbReference>
<dbReference type="EMBL" id="ABJV02000001">
    <property type="protein sequence ID" value="EED29267.1"/>
    <property type="molecule type" value="Genomic_DNA"/>
</dbReference>
<evidence type="ECO:0000313" key="2">
    <source>
        <dbReference type="EMBL" id="EED29267.1"/>
    </source>
</evidence>
<keyword evidence="1" id="KW-1133">Transmembrane helix</keyword>
<sequence>MFAWANRFVVANAININSSLFILYSIYFISLIFTILYQLLQLMKLF</sequence>
<evidence type="ECO:0000256" key="1">
    <source>
        <dbReference type="SAM" id="Phobius"/>
    </source>
</evidence>
<comment type="caution">
    <text evidence="2">The sequence shown here is derived from an EMBL/GenBank/DDBJ whole genome shotgun (WGS) entry which is preliminary data.</text>
</comment>
<gene>
    <name evidence="2" type="ORF">BGAPBR_0801</name>
</gene>
<protein>
    <submittedName>
        <fullName evidence="2">Uncharacterized protein</fullName>
    </submittedName>
</protein>
<feature type="transmembrane region" description="Helical" evidence="1">
    <location>
        <begin position="20"/>
        <end position="40"/>
    </location>
</feature>
<evidence type="ECO:0000313" key="3">
    <source>
        <dbReference type="Proteomes" id="UP000006103"/>
    </source>
</evidence>
<dbReference type="AlphaFoldDB" id="B7XSF9"/>
<organism evidence="2 3">
    <name type="scientific">Borreliella garinii PBr</name>
    <dbReference type="NCBI Taxonomy" id="498743"/>
    <lineage>
        <taxon>Bacteria</taxon>
        <taxon>Pseudomonadati</taxon>
        <taxon>Spirochaetota</taxon>
        <taxon>Spirochaetia</taxon>
        <taxon>Spirochaetales</taxon>
        <taxon>Borreliaceae</taxon>
        <taxon>Borreliella</taxon>
    </lineage>
</organism>
<keyword evidence="1" id="KW-0472">Membrane</keyword>
<name>B7XSF9_BORGR</name>
<keyword evidence="3" id="KW-1185">Reference proteome</keyword>
<proteinExistence type="predicted"/>